<dbReference type="EMBL" id="CAJPIJ010000176">
    <property type="protein sequence ID" value="CAG2003704.1"/>
    <property type="molecule type" value="Genomic_DNA"/>
</dbReference>
<dbReference type="PROSITE" id="PS50181">
    <property type="entry name" value="FBOX"/>
    <property type="match status" value="1"/>
</dbReference>
<dbReference type="InterPro" id="IPR001810">
    <property type="entry name" value="F-box_dom"/>
</dbReference>
<feature type="domain" description="F-box" evidence="1">
    <location>
        <begin position="64"/>
        <end position="109"/>
    </location>
</feature>
<dbReference type="Proteomes" id="UP000746612">
    <property type="component" value="Unassembled WGS sequence"/>
</dbReference>
<dbReference type="SUPFAM" id="SSF81383">
    <property type="entry name" value="F-box domain"/>
    <property type="match status" value="1"/>
</dbReference>
<protein>
    <recommendedName>
        <fullName evidence="1">F-box domain-containing protein</fullName>
    </recommendedName>
</protein>
<accession>A0A9N8RM38</accession>
<reference evidence="2" key="1">
    <citation type="submission" date="2021-03" db="EMBL/GenBank/DDBJ databases">
        <authorList>
            <person name="Alouane T."/>
            <person name="Langin T."/>
            <person name="Bonhomme L."/>
        </authorList>
    </citation>
    <scope>NUCLEOTIDE SEQUENCE</scope>
    <source>
        <strain evidence="2">MDC_Fg202</strain>
    </source>
</reference>
<sequence>MLKNGLRVSDNVTVDTYHQIFPRDTHTGGIYIVKGQQDVIRYDNPSLSIASGNAKSTVADYCTAQSLSKLPTEVLSMIGLYLSHHELRVVTLLSKQFRDIFLAQLFTKIQFSGNLVRLGQRLRSFLSGLKTEWTRINSPVALIGKFLKEMSDLEGVIFDIQQENREQINRFNCLLKQTEKWTSPCSAIFESADISNYKAILNHFSSGTLKAVQFPTRSRKSYYDELKRSCSSLKALHVYTLKTSQVLQLARCMDDPVIRWINADFPYIESLVLDQNIAYRSYRNPNDKRNIDL</sequence>
<evidence type="ECO:0000313" key="2">
    <source>
        <dbReference type="EMBL" id="CAG2003704.1"/>
    </source>
</evidence>
<dbReference type="AlphaFoldDB" id="A0A9N8RM38"/>
<name>A0A9N8RM38_GIBZA</name>
<evidence type="ECO:0000313" key="3">
    <source>
        <dbReference type="Proteomes" id="UP000746612"/>
    </source>
</evidence>
<proteinExistence type="predicted"/>
<comment type="caution">
    <text evidence="2">The sequence shown here is derived from an EMBL/GenBank/DDBJ whole genome shotgun (WGS) entry which is preliminary data.</text>
</comment>
<gene>
    <name evidence="2" type="ORF">MDCFG202_LOCUS494680</name>
</gene>
<feature type="non-terminal residue" evidence="2">
    <location>
        <position position="293"/>
    </location>
</feature>
<organism evidence="2 3">
    <name type="scientific">Gibberella zeae</name>
    <name type="common">Wheat head blight fungus</name>
    <name type="synonym">Fusarium graminearum</name>
    <dbReference type="NCBI Taxonomy" id="5518"/>
    <lineage>
        <taxon>Eukaryota</taxon>
        <taxon>Fungi</taxon>
        <taxon>Dikarya</taxon>
        <taxon>Ascomycota</taxon>
        <taxon>Pezizomycotina</taxon>
        <taxon>Sordariomycetes</taxon>
        <taxon>Hypocreomycetidae</taxon>
        <taxon>Hypocreales</taxon>
        <taxon>Nectriaceae</taxon>
        <taxon>Fusarium</taxon>
    </lineage>
</organism>
<evidence type="ECO:0000259" key="1">
    <source>
        <dbReference type="PROSITE" id="PS50181"/>
    </source>
</evidence>
<dbReference type="InterPro" id="IPR036047">
    <property type="entry name" value="F-box-like_dom_sf"/>
</dbReference>